<evidence type="ECO:0008006" key="2">
    <source>
        <dbReference type="Google" id="ProtNLM"/>
    </source>
</evidence>
<dbReference type="SUPFAM" id="SSF51905">
    <property type="entry name" value="FAD/NAD(P)-binding domain"/>
    <property type="match status" value="1"/>
</dbReference>
<sequence>DGFIFDYGIHGLFPSQEDNKKIINKIKSLLGDELETVSKKTLLYFNKKYLNYPLTLKDMVIAMNPFMSFLCFLDFLKARLKKKFRMETDESSFKSAMTNNFGVLLYNRFFGPYAHKVWGVRPDLLNSRWLGRRVFNKNIWLLIKEVSIKLLKLREKENGYSQQPNKFFYAKNGAQTIAEKMANEILKKNMRIVVNSEIKKIIHKDGKIQGVIFKKDGKDIKIDCDYLISSIPINDFVKSLEPAFPEEIIRSASQIQFRAIIILCLLVKKERVLKAQWNYYPDKEFVFNRINEFKNVLPGFAPKGKTGIGIEITCFKNDKIWNLKDDELFRISLENLKKLNLIKKDDIEKYNVVRLPSGYPIDRLDIKVSLDKVFNELKNIGNLYLIGREGLFRYINMDESIKTGFEAAQSIIDKEIKL</sequence>
<dbReference type="GO" id="GO:0005829">
    <property type="term" value="C:cytosol"/>
    <property type="evidence" value="ECO:0007669"/>
    <property type="project" value="TreeGrafter"/>
</dbReference>
<dbReference type="AlphaFoldDB" id="X0RNW0"/>
<feature type="non-terminal residue" evidence="1">
    <location>
        <position position="1"/>
    </location>
</feature>
<dbReference type="GO" id="GO:0050660">
    <property type="term" value="F:flavin adenine dinucleotide binding"/>
    <property type="evidence" value="ECO:0007669"/>
    <property type="project" value="TreeGrafter"/>
</dbReference>
<evidence type="ECO:0000313" key="1">
    <source>
        <dbReference type="EMBL" id="GAF70519.1"/>
    </source>
</evidence>
<protein>
    <recommendedName>
        <fullName evidence="2">Amine oxidase domain-containing protein</fullName>
    </recommendedName>
</protein>
<organism evidence="1">
    <name type="scientific">marine sediment metagenome</name>
    <dbReference type="NCBI Taxonomy" id="412755"/>
    <lineage>
        <taxon>unclassified sequences</taxon>
        <taxon>metagenomes</taxon>
        <taxon>ecological metagenomes</taxon>
    </lineage>
</organism>
<dbReference type="PANTHER" id="PTHR21197">
    <property type="entry name" value="UDP-GALACTOPYRANOSE MUTASE"/>
    <property type="match status" value="1"/>
</dbReference>
<dbReference type="EMBL" id="BARS01003942">
    <property type="protein sequence ID" value="GAF70519.1"/>
    <property type="molecule type" value="Genomic_DNA"/>
</dbReference>
<accession>X0RNW0</accession>
<name>X0RNW0_9ZZZZ</name>
<comment type="caution">
    <text evidence="1">The sequence shown here is derived from an EMBL/GenBank/DDBJ whole genome shotgun (WGS) entry which is preliminary data.</text>
</comment>
<dbReference type="InterPro" id="IPR036188">
    <property type="entry name" value="FAD/NAD-bd_sf"/>
</dbReference>
<gene>
    <name evidence="1" type="ORF">S01H1_07667</name>
</gene>
<reference evidence="1" key="1">
    <citation type="journal article" date="2014" name="Front. Microbiol.">
        <title>High frequency of phylogenetically diverse reductive dehalogenase-homologous genes in deep subseafloor sedimentary metagenomes.</title>
        <authorList>
            <person name="Kawai M."/>
            <person name="Futagami T."/>
            <person name="Toyoda A."/>
            <person name="Takaki Y."/>
            <person name="Nishi S."/>
            <person name="Hori S."/>
            <person name="Arai W."/>
            <person name="Tsubouchi T."/>
            <person name="Morono Y."/>
            <person name="Uchiyama I."/>
            <person name="Ito T."/>
            <person name="Fujiyama A."/>
            <person name="Inagaki F."/>
            <person name="Takami H."/>
        </authorList>
    </citation>
    <scope>NUCLEOTIDE SEQUENCE</scope>
    <source>
        <strain evidence="1">Expedition CK06-06</strain>
    </source>
</reference>
<dbReference type="Gene3D" id="3.50.50.60">
    <property type="entry name" value="FAD/NAD(P)-binding domain"/>
    <property type="match status" value="1"/>
</dbReference>
<proteinExistence type="predicted"/>
<dbReference type="PANTHER" id="PTHR21197:SF0">
    <property type="entry name" value="UDP-GALACTOPYRANOSE MUTASE"/>
    <property type="match status" value="1"/>
</dbReference>
<dbReference type="GO" id="GO:0008767">
    <property type="term" value="F:UDP-galactopyranose mutase activity"/>
    <property type="evidence" value="ECO:0007669"/>
    <property type="project" value="TreeGrafter"/>
</dbReference>